<evidence type="ECO:0000259" key="9">
    <source>
        <dbReference type="Pfam" id="PF02838"/>
    </source>
</evidence>
<keyword evidence="4" id="KW-0378">Hydrolase</keyword>
<dbReference type="GO" id="GO:0004563">
    <property type="term" value="F:beta-N-acetylhexosaminidase activity"/>
    <property type="evidence" value="ECO:0007669"/>
    <property type="project" value="UniProtKB-EC"/>
</dbReference>
<proteinExistence type="inferred from homology"/>
<keyword evidence="5" id="KW-0326">Glycosidase</keyword>
<dbReference type="GO" id="GO:0030203">
    <property type="term" value="P:glycosaminoglycan metabolic process"/>
    <property type="evidence" value="ECO:0007669"/>
    <property type="project" value="TreeGrafter"/>
</dbReference>
<sequence>MPALRRDQALLPRPTRLSLRSGHFTLDTGTAVRTTPGAEAAADLLRDLLTPATGLPLPPSPSGDITLAVDPQLRGLGQEGYGLTVADRSVLLRAAHPTGLLRGVQTLRQLLPEQALFPTGGARRERWELPCTEITDVPHRPWRGLMIDVARHFHDAATLRRHIDLLALHKLNVLHLHLTDDQGWRMPVAAYPRLTTVGAHRAGTAHGTGSEDDHDGRPHGGAYTRADLTGLVAHAARLGVTVVPEIEMPGHVRAALAAYPHLGNHPDRALDVWTRWGVCDSVLGVHDGVLDFVHAVLDEVMDVFPAPYIHLGGDECPATEWEQSPAARARAAAEGLSGPAGLHGWLLAWAGAHLREHGRHPVAWAETGTALPPGFTAMSWREPAHAAEALRRGHDVVLTHHRTTYLDYAQDDRPGGPPAQPGPVVDLRTVHRGDPDPVTSAPGAGRVLGTQAQLWTEYAPTAADLDRLAYPRLCALADRAWTGPTPWPDFSRRLAAHTRRLNALGVRHHPLTAPPPRAAQTRTAPSA</sequence>
<dbReference type="PRINTS" id="PR00738">
    <property type="entry name" value="GLHYDRLASE20"/>
</dbReference>
<dbReference type="Pfam" id="PF00728">
    <property type="entry name" value="Glyco_hydro_20"/>
    <property type="match status" value="1"/>
</dbReference>
<evidence type="ECO:0000256" key="5">
    <source>
        <dbReference type="ARBA" id="ARBA00023295"/>
    </source>
</evidence>
<feature type="domain" description="Beta-hexosaminidase bacterial type N-terminal" evidence="9">
    <location>
        <begin position="9"/>
        <end position="136"/>
    </location>
</feature>
<feature type="active site" description="Proton donor" evidence="6">
    <location>
        <position position="315"/>
    </location>
</feature>
<dbReference type="Gene3D" id="3.20.20.80">
    <property type="entry name" value="Glycosidases"/>
    <property type="match status" value="1"/>
</dbReference>
<dbReference type="GO" id="GO:0016020">
    <property type="term" value="C:membrane"/>
    <property type="evidence" value="ECO:0007669"/>
    <property type="project" value="TreeGrafter"/>
</dbReference>
<dbReference type="InterPro" id="IPR015883">
    <property type="entry name" value="Glyco_hydro_20_cat"/>
</dbReference>
<dbReference type="PANTHER" id="PTHR22600">
    <property type="entry name" value="BETA-HEXOSAMINIDASE"/>
    <property type="match status" value="1"/>
</dbReference>
<dbReference type="CDD" id="cd06563">
    <property type="entry name" value="GH20_chitobiase-like"/>
    <property type="match status" value="1"/>
</dbReference>
<dbReference type="Gene3D" id="3.30.379.10">
    <property type="entry name" value="Chitobiase/beta-hexosaminidase domain 2-like"/>
    <property type="match status" value="1"/>
</dbReference>
<comment type="catalytic activity">
    <reaction evidence="1">
        <text>Hydrolysis of terminal non-reducing N-acetyl-D-hexosamine residues in N-acetyl-beta-D-hexosaminides.</text>
        <dbReference type="EC" id="3.2.1.52"/>
    </reaction>
</comment>
<dbReference type="PANTHER" id="PTHR22600:SF57">
    <property type="entry name" value="BETA-N-ACETYLHEXOSAMINIDASE"/>
    <property type="match status" value="1"/>
</dbReference>
<evidence type="ECO:0000256" key="2">
    <source>
        <dbReference type="ARBA" id="ARBA00006285"/>
    </source>
</evidence>
<dbReference type="Proteomes" id="UP000247634">
    <property type="component" value="Chromosome"/>
</dbReference>
<dbReference type="EMBL" id="CP029788">
    <property type="protein sequence ID" value="AWT41195.1"/>
    <property type="molecule type" value="Genomic_DNA"/>
</dbReference>
<protein>
    <recommendedName>
        <fullName evidence="3">beta-N-acetylhexosaminidase</fullName>
        <ecNumber evidence="3">3.2.1.52</ecNumber>
    </recommendedName>
</protein>
<feature type="region of interest" description="Disordered" evidence="7">
    <location>
        <begin position="508"/>
        <end position="527"/>
    </location>
</feature>
<gene>
    <name evidence="10" type="ORF">DMT42_01885</name>
</gene>
<dbReference type="InterPro" id="IPR029018">
    <property type="entry name" value="Hex-like_dom2"/>
</dbReference>
<dbReference type="EC" id="3.2.1.52" evidence="3"/>
<evidence type="ECO:0000256" key="7">
    <source>
        <dbReference type="SAM" id="MobiDB-lite"/>
    </source>
</evidence>
<dbReference type="RefSeq" id="WP_110626131.1">
    <property type="nucleotide sequence ID" value="NZ_CP029788.1"/>
</dbReference>
<dbReference type="InterPro" id="IPR017853">
    <property type="entry name" value="GH"/>
</dbReference>
<dbReference type="KEGG" id="sact:DMT42_01885"/>
<feature type="region of interest" description="Disordered" evidence="7">
    <location>
        <begin position="201"/>
        <end position="221"/>
    </location>
</feature>
<evidence type="ECO:0000256" key="4">
    <source>
        <dbReference type="ARBA" id="ARBA00022801"/>
    </source>
</evidence>
<keyword evidence="11" id="KW-1185">Reference proteome</keyword>
<feature type="compositionally biased region" description="Low complexity" evidence="7">
    <location>
        <begin position="518"/>
        <end position="527"/>
    </location>
</feature>
<dbReference type="SUPFAM" id="SSF51445">
    <property type="entry name" value="(Trans)glycosidases"/>
    <property type="match status" value="1"/>
</dbReference>
<name>A0A2U9NWH2_STRAS</name>
<dbReference type="GO" id="GO:0005975">
    <property type="term" value="P:carbohydrate metabolic process"/>
    <property type="evidence" value="ECO:0007669"/>
    <property type="project" value="InterPro"/>
</dbReference>
<dbReference type="OrthoDB" id="9763537at2"/>
<dbReference type="Pfam" id="PF02838">
    <property type="entry name" value="Glyco_hydro_20b"/>
    <property type="match status" value="1"/>
</dbReference>
<dbReference type="AlphaFoldDB" id="A0A2U9NWH2"/>
<organism evidence="10 11">
    <name type="scientific">Streptomyces actuosus</name>
    <dbReference type="NCBI Taxonomy" id="1885"/>
    <lineage>
        <taxon>Bacteria</taxon>
        <taxon>Bacillati</taxon>
        <taxon>Actinomycetota</taxon>
        <taxon>Actinomycetes</taxon>
        <taxon>Kitasatosporales</taxon>
        <taxon>Streptomycetaceae</taxon>
        <taxon>Streptomyces</taxon>
    </lineage>
</organism>
<comment type="similarity">
    <text evidence="2">Belongs to the glycosyl hydrolase 20 family.</text>
</comment>
<dbReference type="InterPro" id="IPR015882">
    <property type="entry name" value="HEX_bac_N"/>
</dbReference>
<accession>A0A2U9NWH2</accession>
<dbReference type="SUPFAM" id="SSF55545">
    <property type="entry name" value="beta-N-acetylhexosaminidase-like domain"/>
    <property type="match status" value="1"/>
</dbReference>
<feature type="domain" description="Glycoside hydrolase family 20 catalytic" evidence="8">
    <location>
        <begin position="141"/>
        <end position="483"/>
    </location>
</feature>
<evidence type="ECO:0000313" key="11">
    <source>
        <dbReference type="Proteomes" id="UP000247634"/>
    </source>
</evidence>
<feature type="compositionally biased region" description="Basic and acidic residues" evidence="7">
    <location>
        <begin position="209"/>
        <end position="218"/>
    </location>
</feature>
<reference evidence="10 11" key="1">
    <citation type="submission" date="2018-06" db="EMBL/GenBank/DDBJ databases">
        <title>The complete genome sequence of a nosiheptide producer Streptomyces actuosus ATCC 25421: deducing the ability of producing a new class III lantibiotics.</title>
        <authorList>
            <person name="Liu W."/>
            <person name="Sun F."/>
            <person name="Hu Y."/>
        </authorList>
    </citation>
    <scope>NUCLEOTIDE SEQUENCE [LARGE SCALE GENOMIC DNA]</scope>
    <source>
        <strain evidence="10 11">ATCC 25421</strain>
    </source>
</reference>
<evidence type="ECO:0000256" key="6">
    <source>
        <dbReference type="PIRSR" id="PIRSR625705-1"/>
    </source>
</evidence>
<evidence type="ECO:0000256" key="3">
    <source>
        <dbReference type="ARBA" id="ARBA00012663"/>
    </source>
</evidence>
<evidence type="ECO:0000313" key="10">
    <source>
        <dbReference type="EMBL" id="AWT41195.1"/>
    </source>
</evidence>
<dbReference type="InterPro" id="IPR025705">
    <property type="entry name" value="Beta_hexosaminidase_sua/sub"/>
</dbReference>
<evidence type="ECO:0000256" key="1">
    <source>
        <dbReference type="ARBA" id="ARBA00001231"/>
    </source>
</evidence>
<evidence type="ECO:0000259" key="8">
    <source>
        <dbReference type="Pfam" id="PF00728"/>
    </source>
</evidence>